<reference evidence="1" key="1">
    <citation type="submission" date="2020-07" db="EMBL/GenBank/DDBJ databases">
        <title>Multicomponent nature underlies the extraordinary mechanical properties of spider dragline silk.</title>
        <authorList>
            <person name="Kono N."/>
            <person name="Nakamura H."/>
            <person name="Mori M."/>
            <person name="Yoshida Y."/>
            <person name="Ohtoshi R."/>
            <person name="Malay A.D."/>
            <person name="Moran D.A.P."/>
            <person name="Tomita M."/>
            <person name="Numata K."/>
            <person name="Arakawa K."/>
        </authorList>
    </citation>
    <scope>NUCLEOTIDE SEQUENCE</scope>
</reference>
<evidence type="ECO:0000313" key="1">
    <source>
        <dbReference type="EMBL" id="GFQ89297.1"/>
    </source>
</evidence>
<accession>A0A8X6I7U7</accession>
<evidence type="ECO:0000313" key="2">
    <source>
        <dbReference type="Proteomes" id="UP000887116"/>
    </source>
</evidence>
<dbReference type="EMBL" id="BMAO01003653">
    <property type="protein sequence ID" value="GFQ89297.1"/>
    <property type="molecule type" value="Genomic_DNA"/>
</dbReference>
<sequence>MRSVRPHLQRTNCWLVKQENGCQICRCKSRCMPCPPCANLKTPITNAQDAFAKSIARSLLYHNFSFSLVDLENDNERRRFERRKAERFVSATNTRMQGEKVSFGCGQSSCPEGCVEIGSYENNCPLCYCKEQIKEPQYKLTCRVQSCEENCVLTGRDEGGCPVCKCPQGNLEERACASSPCRGFNCTMIVNSLGCAECRCQLSCKPRECPAGCDLDLDVSENNGLECGCQCKNSTTAVEHILSKPIPETCKNIDCQGQNCTIGEDKSGCPYCYCKAPCPTPVCQEGCQVEKTTEIGRCPGCVCKLSRSIRDNKAKECPPPTCLGYNCSVITGENGCQKCLCESPCEEAPQCPSHCKLETNVPEGRCRGCVCSFGEQAGNYLSYFIMRN</sequence>
<dbReference type="AlphaFoldDB" id="A0A8X6I7U7"/>
<organism evidence="1 2">
    <name type="scientific">Trichonephila clavata</name>
    <name type="common">Joro spider</name>
    <name type="synonym">Nephila clavata</name>
    <dbReference type="NCBI Taxonomy" id="2740835"/>
    <lineage>
        <taxon>Eukaryota</taxon>
        <taxon>Metazoa</taxon>
        <taxon>Ecdysozoa</taxon>
        <taxon>Arthropoda</taxon>
        <taxon>Chelicerata</taxon>
        <taxon>Arachnida</taxon>
        <taxon>Araneae</taxon>
        <taxon>Araneomorphae</taxon>
        <taxon>Entelegynae</taxon>
        <taxon>Araneoidea</taxon>
        <taxon>Nephilidae</taxon>
        <taxon>Trichonephila</taxon>
    </lineage>
</organism>
<proteinExistence type="predicted"/>
<dbReference type="Proteomes" id="UP000887116">
    <property type="component" value="Unassembled WGS sequence"/>
</dbReference>
<comment type="caution">
    <text evidence="1">The sequence shown here is derived from an EMBL/GenBank/DDBJ whole genome shotgun (WGS) entry which is preliminary data.</text>
</comment>
<dbReference type="OrthoDB" id="6431203at2759"/>
<gene>
    <name evidence="1" type="primary">AVEN_127801_1</name>
    <name evidence="1" type="ORF">TNCT_435011</name>
</gene>
<keyword evidence="2" id="KW-1185">Reference proteome</keyword>
<protein>
    <submittedName>
        <fullName evidence="1">Uncharacterized protein</fullName>
    </submittedName>
</protein>
<name>A0A8X6I7U7_TRICU</name>